<organism evidence="2 3">
    <name type="scientific">Funneliformis geosporum</name>
    <dbReference type="NCBI Taxonomy" id="1117311"/>
    <lineage>
        <taxon>Eukaryota</taxon>
        <taxon>Fungi</taxon>
        <taxon>Fungi incertae sedis</taxon>
        <taxon>Mucoromycota</taxon>
        <taxon>Glomeromycotina</taxon>
        <taxon>Glomeromycetes</taxon>
        <taxon>Glomerales</taxon>
        <taxon>Glomeraceae</taxon>
        <taxon>Funneliformis</taxon>
    </lineage>
</organism>
<dbReference type="EMBL" id="CAMKVN010005174">
    <property type="protein sequence ID" value="CAI2188385.1"/>
    <property type="molecule type" value="Genomic_DNA"/>
</dbReference>
<proteinExistence type="predicted"/>
<feature type="compositionally biased region" description="Acidic residues" evidence="1">
    <location>
        <begin position="48"/>
        <end position="60"/>
    </location>
</feature>
<evidence type="ECO:0000313" key="2">
    <source>
        <dbReference type="EMBL" id="CAI2188385.1"/>
    </source>
</evidence>
<reference evidence="2" key="1">
    <citation type="submission" date="2022-08" db="EMBL/GenBank/DDBJ databases">
        <authorList>
            <person name="Kallberg Y."/>
            <person name="Tangrot J."/>
            <person name="Rosling A."/>
        </authorList>
    </citation>
    <scope>NUCLEOTIDE SEQUENCE</scope>
    <source>
        <strain evidence="2">Wild A</strain>
    </source>
</reference>
<name>A0A9W4X5P0_9GLOM</name>
<protein>
    <submittedName>
        <fullName evidence="2">374_t:CDS:1</fullName>
    </submittedName>
</protein>
<sequence length="86" mass="9930">MNDEPSEENPSNIHSDDDNISIAFTTYCDQRFLHDGSTDTSNFRHEELSDEDSDTDDDENLELDIPEQPIRNHHRTRSITTITLPL</sequence>
<gene>
    <name evidence="2" type="ORF">FWILDA_LOCUS13552</name>
</gene>
<evidence type="ECO:0000313" key="3">
    <source>
        <dbReference type="Proteomes" id="UP001153678"/>
    </source>
</evidence>
<feature type="compositionally biased region" description="Basic and acidic residues" evidence="1">
    <location>
        <begin position="35"/>
        <end position="47"/>
    </location>
</feature>
<evidence type="ECO:0000256" key="1">
    <source>
        <dbReference type="SAM" id="MobiDB-lite"/>
    </source>
</evidence>
<comment type="caution">
    <text evidence="2">The sequence shown here is derived from an EMBL/GenBank/DDBJ whole genome shotgun (WGS) entry which is preliminary data.</text>
</comment>
<feature type="region of interest" description="Disordered" evidence="1">
    <location>
        <begin position="35"/>
        <end position="60"/>
    </location>
</feature>
<accession>A0A9W4X5P0</accession>
<keyword evidence="3" id="KW-1185">Reference proteome</keyword>
<dbReference type="AlphaFoldDB" id="A0A9W4X5P0"/>
<dbReference type="Proteomes" id="UP001153678">
    <property type="component" value="Unassembled WGS sequence"/>
</dbReference>